<feature type="region of interest" description="Disordered" evidence="2">
    <location>
        <begin position="1"/>
        <end position="130"/>
    </location>
</feature>
<dbReference type="InterPro" id="IPR011989">
    <property type="entry name" value="ARM-like"/>
</dbReference>
<dbReference type="InterPro" id="IPR022771">
    <property type="entry name" value="WAPL_C"/>
</dbReference>
<dbReference type="InterPro" id="IPR016024">
    <property type="entry name" value="ARM-type_fold"/>
</dbReference>
<evidence type="ECO:0000313" key="4">
    <source>
        <dbReference type="EMBL" id="JAT59547.1"/>
    </source>
</evidence>
<feature type="compositionally biased region" description="Basic residues" evidence="2">
    <location>
        <begin position="1"/>
        <end position="11"/>
    </location>
</feature>
<dbReference type="PANTHER" id="PTHR22100:SF13">
    <property type="entry name" value="WINGS APART-LIKE PROTEIN HOMOLOG"/>
    <property type="match status" value="1"/>
</dbReference>
<evidence type="ECO:0000259" key="3">
    <source>
        <dbReference type="Pfam" id="PF07814"/>
    </source>
</evidence>
<protein>
    <submittedName>
        <fullName evidence="4">Wings apart-like</fullName>
    </submittedName>
</protein>
<feature type="region of interest" description="Disordered" evidence="2">
    <location>
        <begin position="715"/>
        <end position="743"/>
    </location>
</feature>
<dbReference type="PANTHER" id="PTHR22100">
    <property type="entry name" value="WINGS APART-LIKE PROTEIN HOMOLOG"/>
    <property type="match status" value="1"/>
</dbReference>
<organism evidence="4">
    <name type="scientific">Anthurium amnicola</name>
    <dbReference type="NCBI Taxonomy" id="1678845"/>
    <lineage>
        <taxon>Eukaryota</taxon>
        <taxon>Viridiplantae</taxon>
        <taxon>Streptophyta</taxon>
        <taxon>Embryophyta</taxon>
        <taxon>Tracheophyta</taxon>
        <taxon>Spermatophyta</taxon>
        <taxon>Magnoliopsida</taxon>
        <taxon>Liliopsida</taxon>
        <taxon>Araceae</taxon>
        <taxon>Pothoideae</taxon>
        <taxon>Potheae</taxon>
        <taxon>Anthurium</taxon>
    </lineage>
</organism>
<feature type="compositionally biased region" description="Basic and acidic residues" evidence="2">
    <location>
        <begin position="95"/>
        <end position="111"/>
    </location>
</feature>
<proteinExistence type="inferred from homology"/>
<dbReference type="InterPro" id="IPR039874">
    <property type="entry name" value="WAPL"/>
</dbReference>
<reference evidence="4" key="1">
    <citation type="submission" date="2015-07" db="EMBL/GenBank/DDBJ databases">
        <title>Transcriptome Assembly of Anthurium amnicola.</title>
        <authorList>
            <person name="Suzuki J."/>
        </authorList>
    </citation>
    <scope>NUCLEOTIDE SEQUENCE</scope>
</reference>
<dbReference type="SUPFAM" id="SSF48371">
    <property type="entry name" value="ARM repeat"/>
    <property type="match status" value="1"/>
</dbReference>
<evidence type="ECO:0000256" key="1">
    <source>
        <dbReference type="ARBA" id="ARBA00006854"/>
    </source>
</evidence>
<evidence type="ECO:0000256" key="2">
    <source>
        <dbReference type="SAM" id="MobiDB-lite"/>
    </source>
</evidence>
<gene>
    <name evidence="4" type="primary">WAPAL_2</name>
    <name evidence="4" type="ORF">g.119348</name>
</gene>
<dbReference type="FunFam" id="1.25.10.10:FF:000519">
    <property type="entry name" value="WAPL (Wings apart-like protein regulation of heterochromatin) protein"/>
    <property type="match status" value="1"/>
</dbReference>
<feature type="region of interest" description="Disordered" evidence="2">
    <location>
        <begin position="665"/>
        <end position="685"/>
    </location>
</feature>
<feature type="compositionally biased region" description="Pro residues" evidence="2">
    <location>
        <begin position="112"/>
        <end position="127"/>
    </location>
</feature>
<comment type="similarity">
    <text evidence="1">Belongs to the WAPL family.</text>
</comment>
<feature type="compositionally biased region" description="Low complexity" evidence="2">
    <location>
        <begin position="53"/>
        <end position="76"/>
    </location>
</feature>
<dbReference type="AlphaFoldDB" id="A0A1D1YY17"/>
<feature type="compositionally biased region" description="Polar residues" evidence="2">
    <location>
        <begin position="34"/>
        <end position="44"/>
    </location>
</feature>
<feature type="compositionally biased region" description="Pro residues" evidence="2">
    <location>
        <begin position="77"/>
        <end position="89"/>
    </location>
</feature>
<accession>A0A1D1YY17</accession>
<name>A0A1D1YY17_9ARAE</name>
<dbReference type="Pfam" id="PF07814">
    <property type="entry name" value="WAPL"/>
    <property type="match status" value="1"/>
</dbReference>
<feature type="domain" description="Wings apart-like protein C-terminal" evidence="3">
    <location>
        <begin position="133"/>
        <end position="435"/>
    </location>
</feature>
<dbReference type="Gene3D" id="1.25.10.10">
    <property type="entry name" value="Leucine-rich Repeat Variant"/>
    <property type="match status" value="2"/>
</dbReference>
<dbReference type="EMBL" id="GDJX01008389">
    <property type="protein sequence ID" value="JAT59547.1"/>
    <property type="molecule type" value="Transcribed_RNA"/>
</dbReference>
<sequence length="990" mass="107546">MIVRTYGRRSRCAGGGFSDAALTDGSAEMDDPLSLSQETSSSQPDPYGFAAFSSQDSSPWSFDSDIFGPDDLAAAPVLPPLPPPPPRPPGNSLNDPRRPRDRKDGRAKKPELPPPARPRSLPRPPAAPSATATLMEAQEFGEMMEHLDEVNFSLDGLRAGQPARIRQASLLSLLTICATAQQRRFLRAQGMSKRIIDAVVGLSIDDSASSIAAAALFYILASDVPDDRLLDSPLCINFLLKLLKPPVAGSVDDKVPNIGSRLLGVSNAVTLNGMHKKIDSSSTSIISKVQEILVSCKELKPSSQDDDATERPEISSKWIALLTLEKACLSSVSIEDTSGTVSRVGGNFKERLRELGGLDAIFNVAASCYSKMEGWLKRGFPSFQEFRRSDFQSIVLLLKCFKIMENATFLSNDNQNHLLGMRPKPDNEGLPLSFVRLVINAMKIFSDLSLRKSNSCISTKQSNCLSNDDCSWPSSGNSGGFCGIERSSYTEKPDSCQKRQRLSATEFDVSIADSQTTVAYDVSCSMAKVDPYLPISCNTKLDDAKGRLTMNAKVSNINHARGSNGWISLKISKAKINSINSSGERFTSNGNEVKGSFLSGSNSASSMDGTVSKMSSVQLGKRPHATMNPRDDCMRGACDPFTFDEDDVNGLLLNSVDPEGELNALEEPRDKSVMSSHDPFAFDEDELGPSKWEMLATRKETSERSQSMVVYRELENAPELLSSNPESTKEANRNSDNSCPSAAEEDTNLLEDCLLTAVKVLMNLTNDNPVGCQQIAACGGLDTLATLITSHFPSFDFLQPVYNQLDENISESKSSADTGPLENKYLNDHELDFLVAILGLLVNLVEKDIQNRSRLAAASVSMACSGRPEHRGSRRDVISLLCCIFMSNRGAGEAAGEGRLLPCDDEVALLQGEREAEMMIIEAYAALLLAFLSTESKKSREAIAGFLPDQNLEVLVPVLERFVAFHVSLNMISPETHSIVSEVIESCKGS</sequence>